<dbReference type="RefSeq" id="WP_214440059.1">
    <property type="nucleotide sequence ID" value="NZ_JAECZB010000046.1"/>
</dbReference>
<protein>
    <submittedName>
        <fullName evidence="2">Uncharacterized protein</fullName>
    </submittedName>
</protein>
<gene>
    <name evidence="2" type="ORF">I8751_15695</name>
</gene>
<sequence length="71" mass="8197">MSDNSTDGLRNWLIGLAIIFILCLYGVFLAFVNFEGLSIEQRNVEEVIEELYGELDANCWMRISCQMFDNL</sequence>
<keyword evidence="3" id="KW-1185">Reference proteome</keyword>
<evidence type="ECO:0000256" key="1">
    <source>
        <dbReference type="SAM" id="Phobius"/>
    </source>
</evidence>
<keyword evidence="1" id="KW-0812">Transmembrane</keyword>
<keyword evidence="1" id="KW-0472">Membrane</keyword>
<reference evidence="2 3" key="1">
    <citation type="journal article" date="2021" name="Int. J. Syst. Evol. Microbiol.">
        <title>Amazonocrinis nigriterrae gen. nov., sp. nov., Atlanticothrix silvestris gen. nov., sp. nov. and Dendronalium phyllosphericum gen. nov., sp. nov., nostocacean cyanobacteria from Brazilian environments.</title>
        <authorList>
            <person name="Alvarenga D.O."/>
            <person name="Andreote A.P.D."/>
            <person name="Branco L.H.Z."/>
            <person name="Delbaje E."/>
            <person name="Cruz R.B."/>
            <person name="Varani A.M."/>
            <person name="Fiore M.F."/>
        </authorList>
    </citation>
    <scope>NUCLEOTIDE SEQUENCE [LARGE SCALE GENOMIC DNA]</scope>
    <source>
        <strain evidence="2 3">CENA357</strain>
    </source>
</reference>
<name>A0A8J7HEX8_9CYAN</name>
<dbReference type="EMBL" id="JAECZB010000046">
    <property type="protein sequence ID" value="MBH8553786.1"/>
    <property type="molecule type" value="Genomic_DNA"/>
</dbReference>
<keyword evidence="1" id="KW-1133">Transmembrane helix</keyword>
<dbReference type="Proteomes" id="UP000599391">
    <property type="component" value="Unassembled WGS sequence"/>
</dbReference>
<dbReference type="AlphaFoldDB" id="A0A8J7HEX8"/>
<accession>A0A8J7HEX8</accession>
<proteinExistence type="predicted"/>
<comment type="caution">
    <text evidence="2">The sequence shown here is derived from an EMBL/GenBank/DDBJ whole genome shotgun (WGS) entry which is preliminary data.</text>
</comment>
<evidence type="ECO:0000313" key="2">
    <source>
        <dbReference type="EMBL" id="MBH8553786.1"/>
    </source>
</evidence>
<organism evidence="2 3">
    <name type="scientific">Atlanticothrix silvestris CENA357</name>
    <dbReference type="NCBI Taxonomy" id="1725252"/>
    <lineage>
        <taxon>Bacteria</taxon>
        <taxon>Bacillati</taxon>
        <taxon>Cyanobacteriota</taxon>
        <taxon>Cyanophyceae</taxon>
        <taxon>Nostocales</taxon>
        <taxon>Nodulariaceae</taxon>
        <taxon>Atlanticothrix</taxon>
        <taxon>Atlanticothrix silvestris</taxon>
    </lineage>
</organism>
<evidence type="ECO:0000313" key="3">
    <source>
        <dbReference type="Proteomes" id="UP000599391"/>
    </source>
</evidence>
<feature type="transmembrane region" description="Helical" evidence="1">
    <location>
        <begin position="12"/>
        <end position="32"/>
    </location>
</feature>